<dbReference type="AlphaFoldDB" id="A0A160T0U8"/>
<feature type="transmembrane region" description="Helical" evidence="10">
    <location>
        <begin position="103"/>
        <end position="125"/>
    </location>
</feature>
<feature type="transmembrane region" description="Helical" evidence="10">
    <location>
        <begin position="248"/>
        <end position="271"/>
    </location>
</feature>
<dbReference type="GO" id="GO:0015098">
    <property type="term" value="F:molybdate ion transmembrane transporter activity"/>
    <property type="evidence" value="ECO:0007669"/>
    <property type="project" value="UniProtKB-UniRule"/>
</dbReference>
<dbReference type="InterPro" id="IPR005667">
    <property type="entry name" value="Sulph_transpt2"/>
</dbReference>
<feature type="domain" description="ABC transmembrane type-1" evidence="13">
    <location>
        <begin position="65"/>
        <end position="265"/>
    </location>
</feature>
<keyword evidence="4 11" id="KW-0500">Molybdenum</keyword>
<protein>
    <recommendedName>
        <fullName evidence="11">Molybdenum transport system permease</fullName>
    </recommendedName>
</protein>
<dbReference type="OrthoDB" id="9795403at2"/>
<reference evidence="14" key="1">
    <citation type="submission" date="2016-01" db="EMBL/GenBank/DDBJ databases">
        <authorList>
            <person name="Mcilroy J.S."/>
            <person name="Karst M S."/>
            <person name="Albertsen M."/>
        </authorList>
    </citation>
    <scope>NUCLEOTIDE SEQUENCE</scope>
    <source>
        <strain evidence="14">Cfx-K</strain>
    </source>
</reference>
<dbReference type="Pfam" id="PF00528">
    <property type="entry name" value="BPD_transp_1"/>
    <property type="match status" value="1"/>
</dbReference>
<dbReference type="PANTHER" id="PTHR30406:SF8">
    <property type="entry name" value="SULFATE TRANSPORT SYSTEM PERMEASE PROTEIN CYST"/>
    <property type="match status" value="1"/>
</dbReference>
<dbReference type="NCBIfam" id="TIGR02141">
    <property type="entry name" value="modB_ABC"/>
    <property type="match status" value="1"/>
</dbReference>
<feature type="transmembrane region" description="Helical" evidence="10">
    <location>
        <begin position="201"/>
        <end position="228"/>
    </location>
</feature>
<dbReference type="GO" id="GO:0015419">
    <property type="term" value="F:ABC-type sulfate transporter activity"/>
    <property type="evidence" value="ECO:0007669"/>
    <property type="project" value="InterPro"/>
</dbReference>
<comment type="function">
    <text evidence="9">Part of the ABC transporter complex CysAWTP (TC 3.A.1.6.1) involved in sulfate/thiosulfate import. Probably responsible for the translocation of the substrate across the membrane.</text>
</comment>
<dbReference type="RefSeq" id="WP_095042593.1">
    <property type="nucleotide sequence ID" value="NZ_LN890655.1"/>
</dbReference>
<evidence type="ECO:0000256" key="10">
    <source>
        <dbReference type="RuleBase" id="RU363032"/>
    </source>
</evidence>
<evidence type="ECO:0000256" key="5">
    <source>
        <dbReference type="ARBA" id="ARBA00022692"/>
    </source>
</evidence>
<keyword evidence="5 10" id="KW-0812">Transmembrane</keyword>
<dbReference type="CDD" id="cd06261">
    <property type="entry name" value="TM_PBP2"/>
    <property type="match status" value="1"/>
</dbReference>
<comment type="function">
    <text evidence="11">Part of the binding-protein-dependent transport system for molybdenum; probably responsible for the translocation of the substrate across the membrane.</text>
</comment>
<comment type="subcellular location">
    <subcellularLocation>
        <location evidence="10">Cell membrane</location>
        <topology evidence="10">Multi-pass membrane protein</topology>
    </subcellularLocation>
    <subcellularLocation>
        <location evidence="1">Membrane</location>
        <topology evidence="1">Multi-pass membrane protein</topology>
    </subcellularLocation>
</comment>
<keyword evidence="11" id="KW-1003">Cell membrane</keyword>
<dbReference type="InterPro" id="IPR035906">
    <property type="entry name" value="MetI-like_sf"/>
</dbReference>
<dbReference type="EMBL" id="LN890655">
    <property type="protein sequence ID" value="CUS03052.2"/>
    <property type="molecule type" value="Genomic_DNA"/>
</dbReference>
<evidence type="ECO:0000256" key="4">
    <source>
        <dbReference type="ARBA" id="ARBA00022505"/>
    </source>
</evidence>
<keyword evidence="7" id="KW-0764">Sulfate transport</keyword>
<feature type="transmembrane region" description="Helical" evidence="10">
    <location>
        <begin position="137"/>
        <end position="161"/>
    </location>
</feature>
<proteinExistence type="inferred from homology"/>
<feature type="transmembrane region" description="Helical" evidence="10">
    <location>
        <begin position="73"/>
        <end position="91"/>
    </location>
</feature>
<accession>A0A160T0U8</accession>
<dbReference type="InterPro" id="IPR011867">
    <property type="entry name" value="ModB_ABC"/>
</dbReference>
<evidence type="ECO:0000256" key="8">
    <source>
        <dbReference type="ARBA" id="ARBA00023136"/>
    </source>
</evidence>
<evidence type="ECO:0000313" key="15">
    <source>
        <dbReference type="Proteomes" id="UP000215027"/>
    </source>
</evidence>
<feature type="region of interest" description="Disordered" evidence="12">
    <location>
        <begin position="1"/>
        <end position="20"/>
    </location>
</feature>
<evidence type="ECO:0000256" key="11">
    <source>
        <dbReference type="RuleBase" id="RU365097"/>
    </source>
</evidence>
<evidence type="ECO:0000256" key="3">
    <source>
        <dbReference type="ARBA" id="ARBA00022448"/>
    </source>
</evidence>
<dbReference type="PANTHER" id="PTHR30406">
    <property type="entry name" value="SULFATE TRANSPORT SYSTEM PERMEASE PROTEIN"/>
    <property type="match status" value="1"/>
</dbReference>
<dbReference type="Proteomes" id="UP000215027">
    <property type="component" value="Chromosome I"/>
</dbReference>
<comment type="subunit">
    <text evidence="2">The complex is composed of two ATP-binding proteins (CysA), two transmembrane proteins (CysT and CysW) and a solute-binding protein (CysP).</text>
</comment>
<dbReference type="NCBIfam" id="TIGR01581">
    <property type="entry name" value="Mo_ABC_porter"/>
    <property type="match status" value="1"/>
</dbReference>
<evidence type="ECO:0000256" key="1">
    <source>
        <dbReference type="ARBA" id="ARBA00004141"/>
    </source>
</evidence>
<evidence type="ECO:0000256" key="9">
    <source>
        <dbReference type="ARBA" id="ARBA00025323"/>
    </source>
</evidence>
<dbReference type="PROSITE" id="PS50928">
    <property type="entry name" value="ABC_TM1"/>
    <property type="match status" value="1"/>
</dbReference>
<keyword evidence="6 10" id="KW-1133">Transmembrane helix</keyword>
<sequence length="279" mass="30584">MRLFDSSWGKTRRRPPPRRHKPEAWWALSLPLLLFLLLPLLALLFYSSPAELAANLALPQVRQAIGLSLRTSSWATLAAVAMGTPVAYLLARRQFYGRLLLDNLIDLPIVLPPAVAGLSLLLVFGRRGWVGAPLDQLGIRITFTELAVIMAQTFIAVSLFIRAASIGFAAVEPELEDAAAIDGANRWQSFWRITLPLSRRAVLTGVALAWARALGEFGATIIFAGNFPGRTQTMPLAIYLGFELDLDVAVTLSVILIGLSFAALMAIKLIFRPRDEDLV</sequence>
<dbReference type="GO" id="GO:0005886">
    <property type="term" value="C:plasma membrane"/>
    <property type="evidence" value="ECO:0007669"/>
    <property type="project" value="UniProtKB-SubCell"/>
</dbReference>
<keyword evidence="15" id="KW-1185">Reference proteome</keyword>
<comment type="similarity">
    <text evidence="11">Belongs to the binding-protein-dependent transport system permease family. CysTW subfamily.</text>
</comment>
<dbReference type="Gene3D" id="1.10.3720.10">
    <property type="entry name" value="MetI-like"/>
    <property type="match status" value="1"/>
</dbReference>
<feature type="compositionally biased region" description="Basic residues" evidence="12">
    <location>
        <begin position="10"/>
        <end position="20"/>
    </location>
</feature>
<name>A0A160T0U8_9CHLR</name>
<keyword evidence="8 10" id="KW-0472">Membrane</keyword>
<dbReference type="SUPFAM" id="SSF161098">
    <property type="entry name" value="MetI-like"/>
    <property type="match status" value="1"/>
</dbReference>
<dbReference type="KEGG" id="pbf:CFX0092_A1174"/>
<evidence type="ECO:0000256" key="12">
    <source>
        <dbReference type="SAM" id="MobiDB-lite"/>
    </source>
</evidence>
<evidence type="ECO:0000256" key="2">
    <source>
        <dbReference type="ARBA" id="ARBA00011779"/>
    </source>
</evidence>
<evidence type="ECO:0000313" key="14">
    <source>
        <dbReference type="EMBL" id="CUS03052.2"/>
    </source>
</evidence>
<keyword evidence="3 10" id="KW-0813">Transport</keyword>
<evidence type="ECO:0000256" key="7">
    <source>
        <dbReference type="ARBA" id="ARBA00023032"/>
    </source>
</evidence>
<dbReference type="InterPro" id="IPR006469">
    <property type="entry name" value="NifC_ABC_porter"/>
</dbReference>
<gene>
    <name evidence="14" type="ORF">CFX0092_A1174</name>
</gene>
<organism evidence="14 15">
    <name type="scientific">Candidatus Promineifilum breve</name>
    <dbReference type="NCBI Taxonomy" id="1806508"/>
    <lineage>
        <taxon>Bacteria</taxon>
        <taxon>Bacillati</taxon>
        <taxon>Chloroflexota</taxon>
        <taxon>Ardenticatenia</taxon>
        <taxon>Candidatus Promineifilales</taxon>
        <taxon>Candidatus Promineifilaceae</taxon>
        <taxon>Candidatus Promineifilum</taxon>
    </lineage>
</organism>
<dbReference type="InterPro" id="IPR000515">
    <property type="entry name" value="MetI-like"/>
</dbReference>
<evidence type="ECO:0000259" key="13">
    <source>
        <dbReference type="PROSITE" id="PS50928"/>
    </source>
</evidence>
<evidence type="ECO:0000256" key="6">
    <source>
        <dbReference type="ARBA" id="ARBA00022989"/>
    </source>
</evidence>